<evidence type="ECO:0000256" key="1">
    <source>
        <dbReference type="SAM" id="MobiDB-lite"/>
    </source>
</evidence>
<dbReference type="EMBL" id="JANVFT010000067">
    <property type="protein sequence ID" value="KAJ4477618.1"/>
    <property type="molecule type" value="Genomic_DNA"/>
</dbReference>
<proteinExistence type="predicted"/>
<organism evidence="2 3">
    <name type="scientific">Lentinula lateritia</name>
    <dbReference type="NCBI Taxonomy" id="40482"/>
    <lineage>
        <taxon>Eukaryota</taxon>
        <taxon>Fungi</taxon>
        <taxon>Dikarya</taxon>
        <taxon>Basidiomycota</taxon>
        <taxon>Agaricomycotina</taxon>
        <taxon>Agaricomycetes</taxon>
        <taxon>Agaricomycetidae</taxon>
        <taxon>Agaricales</taxon>
        <taxon>Marasmiineae</taxon>
        <taxon>Omphalotaceae</taxon>
        <taxon>Lentinula</taxon>
    </lineage>
</organism>
<comment type="caution">
    <text evidence="2">The sequence shown here is derived from an EMBL/GenBank/DDBJ whole genome shotgun (WGS) entry which is preliminary data.</text>
</comment>
<sequence length="266" mass="30113">MSPPFEYSYNPQWSTYHSQASANASHVHHHQYMYEHAPQQRMAHQAESPSGLALCRRHTSTPYNRDHTTSATQAPRGSSETDLFPSGGTRSFARPQPAINAQWVLQNPGCSWNASVPPPLQLEYLPRRPENSGYTSEQSVHFASHGLPGPYIRDILSKNPGLDDPKATVFAHLTWKRLQWTFDFPGLSPATQRIPVMDGDRHLTRLEIAMEICSEIVRIMRSTKGQMPGVDPRWRLDKCNPKYLRLVALVFYASSWIPVLAVDPWA</sequence>
<reference evidence="2" key="1">
    <citation type="submission" date="2022-08" db="EMBL/GenBank/DDBJ databases">
        <title>A Global Phylogenomic Analysis of the Shiitake Genus Lentinula.</title>
        <authorList>
            <consortium name="DOE Joint Genome Institute"/>
            <person name="Sierra-Patev S."/>
            <person name="Min B."/>
            <person name="Naranjo-Ortiz M."/>
            <person name="Looney B."/>
            <person name="Konkel Z."/>
            <person name="Slot J.C."/>
            <person name="Sakamoto Y."/>
            <person name="Steenwyk J.L."/>
            <person name="Rokas A."/>
            <person name="Carro J."/>
            <person name="Camarero S."/>
            <person name="Ferreira P."/>
            <person name="Molpeceres G."/>
            <person name="Ruiz-Duenas F.J."/>
            <person name="Serrano A."/>
            <person name="Henrissat B."/>
            <person name="Drula E."/>
            <person name="Hughes K.W."/>
            <person name="Mata J.L."/>
            <person name="Ishikawa N.K."/>
            <person name="Vargas-Isla R."/>
            <person name="Ushijima S."/>
            <person name="Smith C.A."/>
            <person name="Ahrendt S."/>
            <person name="Andreopoulos W."/>
            <person name="He G."/>
            <person name="Labutti K."/>
            <person name="Lipzen A."/>
            <person name="Ng V."/>
            <person name="Riley R."/>
            <person name="Sandor L."/>
            <person name="Barry K."/>
            <person name="Martinez A.T."/>
            <person name="Xiao Y."/>
            <person name="Gibbons J.G."/>
            <person name="Terashima K."/>
            <person name="Grigoriev I.V."/>
            <person name="Hibbett D.S."/>
        </authorList>
    </citation>
    <scope>NUCLEOTIDE SEQUENCE</scope>
    <source>
        <strain evidence="2">RHP3577 ss4</strain>
    </source>
</reference>
<feature type="region of interest" description="Disordered" evidence="1">
    <location>
        <begin position="60"/>
        <end position="91"/>
    </location>
</feature>
<protein>
    <submittedName>
        <fullName evidence="2">Uncharacterized protein</fullName>
    </submittedName>
</protein>
<evidence type="ECO:0000313" key="2">
    <source>
        <dbReference type="EMBL" id="KAJ4477618.1"/>
    </source>
</evidence>
<gene>
    <name evidence="2" type="ORF">C8R41DRAFT_923083</name>
</gene>
<keyword evidence="3" id="KW-1185">Reference proteome</keyword>
<dbReference type="Proteomes" id="UP001150217">
    <property type="component" value="Unassembled WGS sequence"/>
</dbReference>
<name>A0ABQ8V905_9AGAR</name>
<evidence type="ECO:0000313" key="3">
    <source>
        <dbReference type="Proteomes" id="UP001150217"/>
    </source>
</evidence>
<accession>A0ABQ8V905</accession>
<feature type="compositionally biased region" description="Polar residues" evidence="1">
    <location>
        <begin position="69"/>
        <end position="81"/>
    </location>
</feature>